<evidence type="ECO:0000313" key="1">
    <source>
        <dbReference type="EMBL" id="OHT18260.1"/>
    </source>
</evidence>
<keyword evidence="2" id="KW-1185">Reference proteome</keyword>
<comment type="caution">
    <text evidence="1">The sequence shown here is derived from an EMBL/GenBank/DDBJ whole genome shotgun (WGS) entry which is preliminary data.</text>
</comment>
<dbReference type="Proteomes" id="UP000179467">
    <property type="component" value="Unassembled WGS sequence"/>
</dbReference>
<dbReference type="EMBL" id="MIPT01000001">
    <property type="protein sequence ID" value="OHT18260.1"/>
    <property type="molecule type" value="Genomic_DNA"/>
</dbReference>
<organism evidence="1 2">
    <name type="scientific">Edaphosphingomonas haloaromaticamans</name>
    <dbReference type="NCBI Taxonomy" id="653954"/>
    <lineage>
        <taxon>Bacteria</taxon>
        <taxon>Pseudomonadati</taxon>
        <taxon>Pseudomonadota</taxon>
        <taxon>Alphaproteobacteria</taxon>
        <taxon>Sphingomonadales</taxon>
        <taxon>Rhizorhabdaceae</taxon>
        <taxon>Edaphosphingomonas</taxon>
    </lineage>
</organism>
<gene>
    <name evidence="1" type="ORF">BHE75_00231</name>
</gene>
<proteinExistence type="predicted"/>
<dbReference type="RefSeq" id="WP_139181599.1">
    <property type="nucleotide sequence ID" value="NZ_MIPT01000001.1"/>
</dbReference>
<name>A0A1S1HCS5_9SPHN</name>
<protein>
    <submittedName>
        <fullName evidence="1">Uncharacterized protein</fullName>
    </submittedName>
</protein>
<accession>A0A1S1HCS5</accession>
<sequence length="89" mass="9249">MLRGVAGAALFLAPVDGEGTLERRPLSAPAFARIEVTQQDLVTAPALPPPSGCSRTGTIEITLPDGAHLVIDGSVDEAMLEGVIMALRR</sequence>
<reference evidence="1 2" key="1">
    <citation type="submission" date="2016-09" db="EMBL/GenBank/DDBJ databases">
        <title>Metabolic pathway, cell adaptation mechanisms and a novel monoxygenase revealed through proteogenomic-transcription analysis of a Sphingomonas haloaromaticamans strain degrading the fungicide ortho-phenylphenol.</title>
        <authorList>
            <person name="Perruchon C."/>
            <person name="Papadopoulou E.S."/>
            <person name="Rousidou C."/>
            <person name="Vasileiadis S."/>
            <person name="Tanou G."/>
            <person name="Amoutzias G."/>
            <person name="Molassiotis A."/>
            <person name="Karpouzas D.G."/>
        </authorList>
    </citation>
    <scope>NUCLEOTIDE SEQUENCE [LARGE SCALE GENOMIC DNA]</scope>
    <source>
        <strain evidence="1 2">P3</strain>
    </source>
</reference>
<evidence type="ECO:0000313" key="2">
    <source>
        <dbReference type="Proteomes" id="UP000179467"/>
    </source>
</evidence>
<dbReference type="AlphaFoldDB" id="A0A1S1HCS5"/>